<proteinExistence type="predicted"/>
<feature type="transmembrane region" description="Helical" evidence="1">
    <location>
        <begin position="128"/>
        <end position="150"/>
    </location>
</feature>
<evidence type="ECO:0000256" key="1">
    <source>
        <dbReference type="SAM" id="Phobius"/>
    </source>
</evidence>
<name>A0A1V4SM32_RUMHU</name>
<reference evidence="2 3" key="1">
    <citation type="submission" date="2017-03" db="EMBL/GenBank/DDBJ databases">
        <title>Genome sequence of Clostridium hungatei DSM 14427.</title>
        <authorList>
            <person name="Poehlein A."/>
            <person name="Daniel R."/>
        </authorList>
    </citation>
    <scope>NUCLEOTIDE SEQUENCE [LARGE SCALE GENOMIC DNA]</scope>
    <source>
        <strain evidence="2 3">DSM 14427</strain>
    </source>
</reference>
<feature type="transmembrane region" description="Helical" evidence="1">
    <location>
        <begin position="40"/>
        <end position="61"/>
    </location>
</feature>
<accession>A0A1V4SM32</accession>
<dbReference type="RefSeq" id="WP_080063624.1">
    <property type="nucleotide sequence ID" value="NZ_MZGX01000006.1"/>
</dbReference>
<feature type="transmembrane region" description="Helical" evidence="1">
    <location>
        <begin position="97"/>
        <end position="116"/>
    </location>
</feature>
<dbReference type="OrthoDB" id="1706970at2"/>
<feature type="transmembrane region" description="Helical" evidence="1">
    <location>
        <begin position="6"/>
        <end position="28"/>
    </location>
</feature>
<keyword evidence="1" id="KW-1133">Transmembrane helix</keyword>
<sequence length="163" mass="17618">MKPVKKITISAIVIALYIAVMFVSQGFAFGQYQIRLATSLYSLSYVYPFLIVPLGLANFLSNTLMGGLGPLDMLGGIIAGIVTSGAVYLVRKFKLNLWLITLPIVLCPGLLVPVWLSRLLNVPYLPLALSLCAGQVLPAIGGVFIIRVACRYILRPGKNTHGL</sequence>
<dbReference type="InterPro" id="IPR010387">
    <property type="entry name" value="QueT"/>
</dbReference>
<keyword evidence="1" id="KW-0812">Transmembrane</keyword>
<comment type="caution">
    <text evidence="2">The sequence shown here is derived from an EMBL/GenBank/DDBJ whole genome shotgun (WGS) entry which is preliminary data.</text>
</comment>
<evidence type="ECO:0000313" key="2">
    <source>
        <dbReference type="EMBL" id="OPX44939.1"/>
    </source>
</evidence>
<organism evidence="2 3">
    <name type="scientific">Ruminiclostridium hungatei</name>
    <name type="common">Clostridium hungatei</name>
    <dbReference type="NCBI Taxonomy" id="48256"/>
    <lineage>
        <taxon>Bacteria</taxon>
        <taxon>Bacillati</taxon>
        <taxon>Bacillota</taxon>
        <taxon>Clostridia</taxon>
        <taxon>Eubacteriales</taxon>
        <taxon>Oscillospiraceae</taxon>
        <taxon>Ruminiclostridium</taxon>
    </lineage>
</organism>
<dbReference type="Proteomes" id="UP000191554">
    <property type="component" value="Unassembled WGS sequence"/>
</dbReference>
<dbReference type="AlphaFoldDB" id="A0A1V4SM32"/>
<dbReference type="EMBL" id="MZGX01000006">
    <property type="protein sequence ID" value="OPX44939.1"/>
    <property type="molecule type" value="Genomic_DNA"/>
</dbReference>
<dbReference type="STRING" id="48256.CLHUN_11710"/>
<keyword evidence="1" id="KW-0472">Membrane</keyword>
<dbReference type="Pfam" id="PF06177">
    <property type="entry name" value="QueT"/>
    <property type="match status" value="1"/>
</dbReference>
<protein>
    <submittedName>
        <fullName evidence="2">QueT transporter</fullName>
    </submittedName>
</protein>
<evidence type="ECO:0000313" key="3">
    <source>
        <dbReference type="Proteomes" id="UP000191554"/>
    </source>
</evidence>
<feature type="transmembrane region" description="Helical" evidence="1">
    <location>
        <begin position="73"/>
        <end position="90"/>
    </location>
</feature>
<gene>
    <name evidence="2" type="ORF">CLHUN_11710</name>
</gene>
<keyword evidence="3" id="KW-1185">Reference proteome</keyword>